<dbReference type="RefSeq" id="WP_190211402.1">
    <property type="nucleotide sequence ID" value="NZ_BNBO01000014.1"/>
</dbReference>
<dbReference type="InterPro" id="IPR036291">
    <property type="entry name" value="NAD(P)-bd_dom_sf"/>
</dbReference>
<keyword evidence="2" id="KW-0521">NADP</keyword>
<evidence type="ECO:0000259" key="3">
    <source>
        <dbReference type="Pfam" id="PF05368"/>
    </source>
</evidence>
<sequence length="310" mass="33412">MSVPTTETDEGRWVLVLGATGNQGGTTARHLLARGTAVHAFVRDPQAPRARELSAAGATLVRGDLEDADSVRAAMRGAHGVFSVQTPLGPGGVPAEERHGLLLADIAAETGVAHYVHSSVGGAEEPAGVFWREAKLRIEERVRERGLPATFLRPTYFMDNLNQYPPLLEDGELVYRRGLEPGKSLQMIASEDIGFFAAEVFADPERFIGAKLEIAGDELTGDQIAAAFEKHTGITTRYDAVPMAELRATSEWQATAYDWLNRIGYHADIADLRRRHPGLLTLEGWLARTGWAPAEHHVAPAAAGVPKAAG</sequence>
<reference evidence="4" key="1">
    <citation type="journal article" date="2014" name="Int. J. Syst. Evol. Microbiol.">
        <title>Complete genome sequence of Corynebacterium casei LMG S-19264T (=DSM 44701T), isolated from a smear-ripened cheese.</title>
        <authorList>
            <consortium name="US DOE Joint Genome Institute (JGI-PGF)"/>
            <person name="Walter F."/>
            <person name="Albersmeier A."/>
            <person name="Kalinowski J."/>
            <person name="Ruckert C."/>
        </authorList>
    </citation>
    <scope>NUCLEOTIDE SEQUENCE</scope>
    <source>
        <strain evidence="4">JCM 4646</strain>
    </source>
</reference>
<dbReference type="AlphaFoldDB" id="A0A919FRM9"/>
<evidence type="ECO:0000256" key="2">
    <source>
        <dbReference type="ARBA" id="ARBA00022857"/>
    </source>
</evidence>
<evidence type="ECO:0000313" key="4">
    <source>
        <dbReference type="EMBL" id="GHH70728.1"/>
    </source>
</evidence>
<protein>
    <submittedName>
        <fullName evidence="4">NmrA family transcriptional regulator</fullName>
    </submittedName>
</protein>
<dbReference type="InterPro" id="IPR008030">
    <property type="entry name" value="NmrA-like"/>
</dbReference>
<dbReference type="PANTHER" id="PTHR42748">
    <property type="entry name" value="NITROGEN METABOLITE REPRESSION PROTEIN NMRA FAMILY MEMBER"/>
    <property type="match status" value="1"/>
</dbReference>
<keyword evidence="5" id="KW-1185">Reference proteome</keyword>
<dbReference type="Gene3D" id="3.40.50.720">
    <property type="entry name" value="NAD(P)-binding Rossmann-like Domain"/>
    <property type="match status" value="1"/>
</dbReference>
<organism evidence="4 5">
    <name type="scientific">Kitasatospora indigofera</name>
    <dbReference type="NCBI Taxonomy" id="67307"/>
    <lineage>
        <taxon>Bacteria</taxon>
        <taxon>Bacillati</taxon>
        <taxon>Actinomycetota</taxon>
        <taxon>Actinomycetes</taxon>
        <taxon>Kitasatosporales</taxon>
        <taxon>Streptomycetaceae</taxon>
        <taxon>Kitasatospora</taxon>
    </lineage>
</organism>
<dbReference type="EMBL" id="BNBO01000014">
    <property type="protein sequence ID" value="GHH70728.1"/>
    <property type="molecule type" value="Genomic_DNA"/>
</dbReference>
<dbReference type="InterPro" id="IPR051164">
    <property type="entry name" value="NmrA-like_oxidored"/>
</dbReference>
<comment type="caution">
    <text evidence="4">The sequence shown here is derived from an EMBL/GenBank/DDBJ whole genome shotgun (WGS) entry which is preliminary data.</text>
</comment>
<dbReference type="Proteomes" id="UP000617734">
    <property type="component" value="Unassembled WGS sequence"/>
</dbReference>
<comment type="similarity">
    <text evidence="1">Belongs to the NmrA-type oxidoreductase family.</text>
</comment>
<accession>A0A919FRM9</accession>
<dbReference type="CDD" id="cd05251">
    <property type="entry name" value="NmrA_like_SDR_a"/>
    <property type="match status" value="1"/>
</dbReference>
<name>A0A919FRM9_9ACTN</name>
<evidence type="ECO:0000256" key="1">
    <source>
        <dbReference type="ARBA" id="ARBA00006328"/>
    </source>
</evidence>
<evidence type="ECO:0000313" key="5">
    <source>
        <dbReference type="Proteomes" id="UP000617734"/>
    </source>
</evidence>
<dbReference type="GeneID" id="95353536"/>
<proteinExistence type="inferred from homology"/>
<dbReference type="Pfam" id="PF05368">
    <property type="entry name" value="NmrA"/>
    <property type="match status" value="1"/>
</dbReference>
<dbReference type="PANTHER" id="PTHR42748:SF7">
    <property type="entry name" value="NMRA LIKE REDOX SENSOR 1-RELATED"/>
    <property type="match status" value="1"/>
</dbReference>
<gene>
    <name evidence="4" type="ORF">GCM10018781_30950</name>
</gene>
<dbReference type="SUPFAM" id="SSF51735">
    <property type="entry name" value="NAD(P)-binding Rossmann-fold domains"/>
    <property type="match status" value="1"/>
</dbReference>
<reference evidence="4" key="2">
    <citation type="submission" date="2020-09" db="EMBL/GenBank/DDBJ databases">
        <authorList>
            <person name="Sun Q."/>
            <person name="Ohkuma M."/>
        </authorList>
    </citation>
    <scope>NUCLEOTIDE SEQUENCE</scope>
    <source>
        <strain evidence="4">JCM 4646</strain>
    </source>
</reference>
<dbReference type="Gene3D" id="3.90.25.10">
    <property type="entry name" value="UDP-galactose 4-epimerase, domain 1"/>
    <property type="match status" value="1"/>
</dbReference>
<feature type="domain" description="NmrA-like" evidence="3">
    <location>
        <begin position="14"/>
        <end position="246"/>
    </location>
</feature>